<feature type="compositionally biased region" description="Polar residues" evidence="1">
    <location>
        <begin position="154"/>
        <end position="166"/>
    </location>
</feature>
<dbReference type="KEGG" id="aoce:111582785"/>
<feature type="transmembrane region" description="Helical" evidence="2">
    <location>
        <begin position="228"/>
        <end position="252"/>
    </location>
</feature>
<dbReference type="GeneTree" id="ENSGT00390000002390"/>
<dbReference type="RefSeq" id="XP_023147412.2">
    <property type="nucleotide sequence ID" value="XM_023291644.3"/>
</dbReference>
<feature type="compositionally biased region" description="Low complexity" evidence="1">
    <location>
        <begin position="70"/>
        <end position="81"/>
    </location>
</feature>
<keyword evidence="4" id="KW-1185">Reference proteome</keyword>
<evidence type="ECO:0000256" key="2">
    <source>
        <dbReference type="SAM" id="Phobius"/>
    </source>
</evidence>
<protein>
    <recommendedName>
        <fullName evidence="5">Transmembrane protein 79b</fullName>
    </recommendedName>
</protein>
<dbReference type="GeneID" id="111582785"/>
<dbReference type="AlphaFoldDB" id="A0A3Q1BL75"/>
<sequence length="436" mass="47261">MSTSGLQATNRQNVKELDSMKESISDIINQLQDIDPARLSFSPFLDLDTQISLAPVSDSPESSVEELHSSSHSVSGSQRSLEPPPATDQPKSSAPRHQQPSVRLPEEPRVDQTEEGELDQTVSSPIITPHNLDATTENCIGPPTPASQGDIPNGTDTPRWSPESTNLDCTADEGRPLIGPPPESVELAVWSSEGPGETCAAAEEASDRGRCCCRCCQCKCCQSGRVPAFFSVLASLLCAAGILYALYFYVPIKPPDCPDISSRIVFTFCCCVVAALPILLAMLVGAACQFCTGSFNLQEPVPRRSALQQQFVTSSLEQLLLYVLNLVVMAALLPQDQLKLVPILVAMFIFGRLVYWVSLNMCSSWRGFGSGLTVFPLLAMVALNLFLMYILNLKEPLFGSQDVLYNQVTPSSWSEETSQSPSGKPDILPTDILDAQ</sequence>
<accession>A0A3Q1BL75</accession>
<dbReference type="GO" id="GO:0005765">
    <property type="term" value="C:lysosomal membrane"/>
    <property type="evidence" value="ECO:0007669"/>
    <property type="project" value="TreeGrafter"/>
</dbReference>
<reference evidence="3" key="3">
    <citation type="submission" date="2025-09" db="UniProtKB">
        <authorList>
            <consortium name="Ensembl"/>
        </authorList>
    </citation>
    <scope>IDENTIFICATION</scope>
</reference>
<organism evidence="3 4">
    <name type="scientific">Amphiprion ocellaris</name>
    <name type="common">Clown anemonefish</name>
    <dbReference type="NCBI Taxonomy" id="80972"/>
    <lineage>
        <taxon>Eukaryota</taxon>
        <taxon>Metazoa</taxon>
        <taxon>Chordata</taxon>
        <taxon>Craniata</taxon>
        <taxon>Vertebrata</taxon>
        <taxon>Euteleostomi</taxon>
        <taxon>Actinopterygii</taxon>
        <taxon>Neopterygii</taxon>
        <taxon>Teleostei</taxon>
        <taxon>Neoteleostei</taxon>
        <taxon>Acanthomorphata</taxon>
        <taxon>Ovalentaria</taxon>
        <taxon>Pomacentridae</taxon>
        <taxon>Amphiprion</taxon>
    </lineage>
</organism>
<dbReference type="PANTHER" id="PTHR31004">
    <property type="entry name" value="TRANSMEMBRANE PROTEIN 79"/>
    <property type="match status" value="1"/>
</dbReference>
<proteinExistence type="predicted"/>
<dbReference type="GO" id="GO:0032588">
    <property type="term" value="C:trans-Golgi network membrane"/>
    <property type="evidence" value="ECO:0007669"/>
    <property type="project" value="TreeGrafter"/>
</dbReference>
<feature type="compositionally biased region" description="Low complexity" evidence="1">
    <location>
        <begin position="413"/>
        <end position="422"/>
    </location>
</feature>
<feature type="region of interest" description="Disordered" evidence="1">
    <location>
        <begin position="413"/>
        <end position="436"/>
    </location>
</feature>
<evidence type="ECO:0000313" key="3">
    <source>
        <dbReference type="Ensembl" id="ENSAOCP00000015282.2"/>
    </source>
</evidence>
<dbReference type="Proteomes" id="UP001501940">
    <property type="component" value="Chromosome 2"/>
</dbReference>
<keyword evidence="2" id="KW-0812">Transmembrane</keyword>
<dbReference type="PANTHER" id="PTHR31004:SF3">
    <property type="entry name" value="TRANSMEMBRANE PROTEIN 79"/>
    <property type="match status" value="1"/>
</dbReference>
<name>A0A3Q1BL75_AMPOC</name>
<reference evidence="3" key="2">
    <citation type="submission" date="2025-08" db="UniProtKB">
        <authorList>
            <consortium name="Ensembl"/>
        </authorList>
    </citation>
    <scope>IDENTIFICATION</scope>
</reference>
<keyword evidence="2" id="KW-1133">Transmembrane helix</keyword>
<dbReference type="OMA" id="WSGETSQ"/>
<feature type="transmembrane region" description="Helical" evidence="2">
    <location>
        <begin position="370"/>
        <end position="391"/>
    </location>
</feature>
<feature type="region of interest" description="Disordered" evidence="1">
    <location>
        <begin position="139"/>
        <end position="166"/>
    </location>
</feature>
<reference evidence="3 4" key="1">
    <citation type="submission" date="2022-01" db="EMBL/GenBank/DDBJ databases">
        <title>A chromosome-scale genome assembly of the false clownfish, Amphiprion ocellaris.</title>
        <authorList>
            <person name="Ryu T."/>
        </authorList>
    </citation>
    <scope>NUCLEOTIDE SEQUENCE [LARGE SCALE GENOMIC DNA]</scope>
</reference>
<feature type="compositionally biased region" description="Polar residues" evidence="1">
    <location>
        <begin position="89"/>
        <end position="101"/>
    </location>
</feature>
<feature type="region of interest" description="Disordered" evidence="1">
    <location>
        <begin position="55"/>
        <end position="127"/>
    </location>
</feature>
<evidence type="ECO:0000313" key="4">
    <source>
        <dbReference type="Proteomes" id="UP001501940"/>
    </source>
</evidence>
<dbReference type="Ensembl" id="ENSAOCT00000023882.2">
    <property type="protein sequence ID" value="ENSAOCP00000015282.2"/>
    <property type="gene ID" value="ENSAOCG00000020012.2"/>
</dbReference>
<feature type="transmembrane region" description="Helical" evidence="2">
    <location>
        <begin position="340"/>
        <end position="358"/>
    </location>
</feature>
<dbReference type="GO" id="GO:0045055">
    <property type="term" value="P:regulated exocytosis"/>
    <property type="evidence" value="ECO:0007669"/>
    <property type="project" value="TreeGrafter"/>
</dbReference>
<keyword evidence="2" id="KW-0472">Membrane</keyword>
<evidence type="ECO:0008006" key="5">
    <source>
        <dbReference type="Google" id="ProtNLM"/>
    </source>
</evidence>
<feature type="transmembrane region" description="Helical" evidence="2">
    <location>
        <begin position="264"/>
        <end position="295"/>
    </location>
</feature>
<feature type="transmembrane region" description="Helical" evidence="2">
    <location>
        <begin position="315"/>
        <end position="333"/>
    </location>
</feature>
<evidence type="ECO:0000256" key="1">
    <source>
        <dbReference type="SAM" id="MobiDB-lite"/>
    </source>
</evidence>